<organism evidence="1 2">
    <name type="scientific">Sphingomonas floccifaciens</name>
    <dbReference type="NCBI Taxonomy" id="1844115"/>
    <lineage>
        <taxon>Bacteria</taxon>
        <taxon>Pseudomonadati</taxon>
        <taxon>Pseudomonadota</taxon>
        <taxon>Alphaproteobacteria</taxon>
        <taxon>Sphingomonadales</taxon>
        <taxon>Sphingomonadaceae</taxon>
        <taxon>Sphingomonas</taxon>
    </lineage>
</organism>
<evidence type="ECO:0000313" key="1">
    <source>
        <dbReference type="EMBL" id="MFD1787073.1"/>
    </source>
</evidence>
<keyword evidence="2" id="KW-1185">Reference proteome</keyword>
<reference evidence="2" key="1">
    <citation type="journal article" date="2019" name="Int. J. Syst. Evol. Microbiol.">
        <title>The Global Catalogue of Microorganisms (GCM) 10K type strain sequencing project: providing services to taxonomists for standard genome sequencing and annotation.</title>
        <authorList>
            <consortium name="The Broad Institute Genomics Platform"/>
            <consortium name="The Broad Institute Genome Sequencing Center for Infectious Disease"/>
            <person name="Wu L."/>
            <person name="Ma J."/>
        </authorList>
    </citation>
    <scope>NUCLEOTIDE SEQUENCE [LARGE SCALE GENOMIC DNA]</scope>
    <source>
        <strain evidence="2">Q85</strain>
    </source>
</reference>
<protein>
    <submittedName>
        <fullName evidence="1">Uncharacterized protein</fullName>
    </submittedName>
</protein>
<name>A0ABW4NBG3_9SPHN</name>
<sequence length="493" mass="55592">MEIIKPLRNYLRPYNTVSFLQAIWYLSNHLEFGMNLPRYLAGANPNGLRNNLALGFFLWELDTLAREVILHCDPRVGRQITEWGQVAKALNLLKRAEEEGSIIDEHNVMSEMTRIAHRQFHWQQGVSHNDLIRTRKIYRSEAMNDVVRTVYGLSAEEVALSGFAALATYIEHFAMTADWCENVVPMLGFNPRPVTENLTVDLATIRKSTHDARSLNGDWAYAFNPLWLHPLIRIEDSGRIICPIPGLLARRMTDGLYFDIAGHDVDVLSAHMGPAYQAYIGEALDRANKGRFSVLPEQPYGSKKQPKDAVDFIVVDDTASLFVETKLLKMGRAAKEYLAPDAAVTTQLAKLAKAIGQVYATLSDALAGQYPHWKPNGKPVHPVLVTMDNWNLFTHTTHGDLNALVLGELDRRKIDRSIIKDHQYVVCSANEFEVAIQVMHQIGIQPVMEPLSQGEKVGWLFSGHLRQSFSKELQSVVPLFPEERRSLLPKPPA</sequence>
<comment type="caution">
    <text evidence="1">The sequence shown here is derived from an EMBL/GenBank/DDBJ whole genome shotgun (WGS) entry which is preliminary data.</text>
</comment>
<dbReference type="EMBL" id="JBHUFC010000002">
    <property type="protein sequence ID" value="MFD1787073.1"/>
    <property type="molecule type" value="Genomic_DNA"/>
</dbReference>
<dbReference type="RefSeq" id="WP_380939445.1">
    <property type="nucleotide sequence ID" value="NZ_JBHUFC010000002.1"/>
</dbReference>
<accession>A0ABW4NBG3</accession>
<evidence type="ECO:0000313" key="2">
    <source>
        <dbReference type="Proteomes" id="UP001597283"/>
    </source>
</evidence>
<gene>
    <name evidence="1" type="ORF">ACFSC3_05755</name>
</gene>
<dbReference type="Proteomes" id="UP001597283">
    <property type="component" value="Unassembled WGS sequence"/>
</dbReference>
<proteinExistence type="predicted"/>